<name>A0AAD9ZII8_9LECA</name>
<comment type="caution">
    <text evidence="2">The sequence shown here is derived from an EMBL/GenBank/DDBJ whole genome shotgun (WGS) entry which is preliminary data.</text>
</comment>
<organism evidence="2 3">
    <name type="scientific">Lepraria neglecta</name>
    <dbReference type="NCBI Taxonomy" id="209136"/>
    <lineage>
        <taxon>Eukaryota</taxon>
        <taxon>Fungi</taxon>
        <taxon>Dikarya</taxon>
        <taxon>Ascomycota</taxon>
        <taxon>Pezizomycotina</taxon>
        <taxon>Lecanoromycetes</taxon>
        <taxon>OSLEUM clade</taxon>
        <taxon>Lecanoromycetidae</taxon>
        <taxon>Lecanorales</taxon>
        <taxon>Lecanorineae</taxon>
        <taxon>Stereocaulaceae</taxon>
        <taxon>Lepraria</taxon>
    </lineage>
</organism>
<proteinExistence type="predicted"/>
<feature type="compositionally biased region" description="Basic and acidic residues" evidence="1">
    <location>
        <begin position="14"/>
        <end position="23"/>
    </location>
</feature>
<feature type="compositionally biased region" description="Polar residues" evidence="1">
    <location>
        <begin position="1"/>
        <end position="10"/>
    </location>
</feature>
<accession>A0AAD9ZII8</accession>
<protein>
    <submittedName>
        <fullName evidence="2">Uncharacterized protein</fullName>
    </submittedName>
</protein>
<sequence>MISDQINSDLASGRNEDERDELLLNRTDMDHIFPPIAAAPLNPKVNAQWSLEQSERKRLRRAMAENEGQVKGEEVSYREGNVELESLFGEPDGTFDLEMSRVLQGEENGEAK</sequence>
<feature type="region of interest" description="Disordered" evidence="1">
    <location>
        <begin position="1"/>
        <end position="23"/>
    </location>
</feature>
<evidence type="ECO:0000313" key="3">
    <source>
        <dbReference type="Proteomes" id="UP001276659"/>
    </source>
</evidence>
<evidence type="ECO:0000313" key="2">
    <source>
        <dbReference type="EMBL" id="KAK3177907.1"/>
    </source>
</evidence>
<reference evidence="2" key="1">
    <citation type="submission" date="2022-11" db="EMBL/GenBank/DDBJ databases">
        <title>Chromosomal genome sequence assembly and mating type (MAT) locus characterization of the leprose asexual lichenized fungus Lepraria neglecta (Nyl.) Erichsen.</title>
        <authorList>
            <person name="Allen J.L."/>
            <person name="Pfeffer B."/>
        </authorList>
    </citation>
    <scope>NUCLEOTIDE SEQUENCE</scope>
    <source>
        <strain evidence="2">Allen 5258</strain>
    </source>
</reference>
<dbReference type="Proteomes" id="UP001276659">
    <property type="component" value="Unassembled WGS sequence"/>
</dbReference>
<dbReference type="EMBL" id="JASNWA010000003">
    <property type="protein sequence ID" value="KAK3177907.1"/>
    <property type="molecule type" value="Genomic_DNA"/>
</dbReference>
<keyword evidence="3" id="KW-1185">Reference proteome</keyword>
<evidence type="ECO:0000256" key="1">
    <source>
        <dbReference type="SAM" id="MobiDB-lite"/>
    </source>
</evidence>
<gene>
    <name evidence="2" type="ORF">OEA41_000039</name>
</gene>
<dbReference type="AlphaFoldDB" id="A0AAD9ZII8"/>